<sequence>MTSISERLTDLAHRLAQLLDPADEKQLAGLLTAAGWTAEPNGRHRLFRSGDLVAYTRPAEVVVHIKDYGVPNPTAADLIYQESEAFAASIAGELGLPSAGALDVDPLDGWHHDPYLFRAGHWTVAIADVQQDTDLPLVVSAHFAWGADLTGRLTALAPPPANRAAPRQPDPALPADYQWLLDVYGTKPIGGILTLLTPDRFTTPPASRRLPVTPAHLLTMATTADGGSLAWVTESTRPWAEGPQPDSWVVVLAGGGSEQKYPYGLLRFLVLELL</sequence>
<reference evidence="1 2" key="1">
    <citation type="submission" date="2021-01" db="EMBL/GenBank/DDBJ databases">
        <title>Whole genome shotgun sequence of Actinoplanes couchii NBRC 106145.</title>
        <authorList>
            <person name="Komaki H."/>
            <person name="Tamura T."/>
        </authorList>
    </citation>
    <scope>NUCLEOTIDE SEQUENCE [LARGE SCALE GENOMIC DNA]</scope>
    <source>
        <strain evidence="1 2">NBRC 106145</strain>
    </source>
</reference>
<gene>
    <name evidence="1" type="ORF">Aco03nite_046540</name>
</gene>
<dbReference type="EMBL" id="BOMG01000056">
    <property type="protein sequence ID" value="GID56250.1"/>
    <property type="molecule type" value="Genomic_DNA"/>
</dbReference>
<accession>A0ABQ3XCY5</accession>
<evidence type="ECO:0000313" key="2">
    <source>
        <dbReference type="Proteomes" id="UP000612282"/>
    </source>
</evidence>
<name>A0ABQ3XCY5_9ACTN</name>
<dbReference type="RefSeq" id="WP_203797757.1">
    <property type="nucleotide sequence ID" value="NZ_BAAAQE010000027.1"/>
</dbReference>
<keyword evidence="2" id="KW-1185">Reference proteome</keyword>
<evidence type="ECO:0000313" key="1">
    <source>
        <dbReference type="EMBL" id="GID56250.1"/>
    </source>
</evidence>
<protein>
    <submittedName>
        <fullName evidence="1">Uncharacterized protein</fullName>
    </submittedName>
</protein>
<proteinExistence type="predicted"/>
<organism evidence="1 2">
    <name type="scientific">Actinoplanes couchii</name>
    <dbReference type="NCBI Taxonomy" id="403638"/>
    <lineage>
        <taxon>Bacteria</taxon>
        <taxon>Bacillati</taxon>
        <taxon>Actinomycetota</taxon>
        <taxon>Actinomycetes</taxon>
        <taxon>Micromonosporales</taxon>
        <taxon>Micromonosporaceae</taxon>
        <taxon>Actinoplanes</taxon>
    </lineage>
</organism>
<comment type="caution">
    <text evidence="1">The sequence shown here is derived from an EMBL/GenBank/DDBJ whole genome shotgun (WGS) entry which is preliminary data.</text>
</comment>
<dbReference type="Proteomes" id="UP000612282">
    <property type="component" value="Unassembled WGS sequence"/>
</dbReference>